<dbReference type="Pfam" id="PF25597">
    <property type="entry name" value="SH3_retrovirus"/>
    <property type="match status" value="1"/>
</dbReference>
<comment type="caution">
    <text evidence="3">The sequence shown here is derived from an EMBL/GenBank/DDBJ whole genome shotgun (WGS) entry which is preliminary data.</text>
</comment>
<feature type="region of interest" description="Disordered" evidence="1">
    <location>
        <begin position="221"/>
        <end position="267"/>
    </location>
</feature>
<protein>
    <recommendedName>
        <fullName evidence="2">Retroviral polymerase SH3-like domain-containing protein</fullName>
    </recommendedName>
</protein>
<reference evidence="3" key="1">
    <citation type="journal article" date="2019" name="Sci. Rep.">
        <title>Draft genome of Tanacetum cinerariifolium, the natural source of mosquito coil.</title>
        <authorList>
            <person name="Yamashiro T."/>
            <person name="Shiraishi A."/>
            <person name="Satake H."/>
            <person name="Nakayama K."/>
        </authorList>
    </citation>
    <scope>NUCLEOTIDE SEQUENCE</scope>
</reference>
<feature type="compositionally biased region" description="Polar residues" evidence="1">
    <location>
        <begin position="180"/>
        <end position="198"/>
    </location>
</feature>
<accession>A0A6L2LF45</accession>
<dbReference type="InterPro" id="IPR057670">
    <property type="entry name" value="SH3_retrovirus"/>
</dbReference>
<dbReference type="EMBL" id="BKCJ010004326">
    <property type="protein sequence ID" value="GEU60383.1"/>
    <property type="molecule type" value="Genomic_DNA"/>
</dbReference>
<feature type="domain" description="Retroviral polymerase SH3-like" evidence="2">
    <location>
        <begin position="107"/>
        <end position="152"/>
    </location>
</feature>
<gene>
    <name evidence="3" type="ORF">Tci_032361</name>
</gene>
<evidence type="ECO:0000313" key="3">
    <source>
        <dbReference type="EMBL" id="GEU60383.1"/>
    </source>
</evidence>
<evidence type="ECO:0000259" key="2">
    <source>
        <dbReference type="Pfam" id="PF25597"/>
    </source>
</evidence>
<name>A0A6L2LF45_TANCI</name>
<feature type="region of interest" description="Disordered" evidence="1">
    <location>
        <begin position="180"/>
        <end position="205"/>
    </location>
</feature>
<evidence type="ECO:0000256" key="1">
    <source>
        <dbReference type="SAM" id="MobiDB-lite"/>
    </source>
</evidence>
<organism evidence="3">
    <name type="scientific">Tanacetum cinerariifolium</name>
    <name type="common">Dalmatian daisy</name>
    <name type="synonym">Chrysanthemum cinerariifolium</name>
    <dbReference type="NCBI Taxonomy" id="118510"/>
    <lineage>
        <taxon>Eukaryota</taxon>
        <taxon>Viridiplantae</taxon>
        <taxon>Streptophyta</taxon>
        <taxon>Embryophyta</taxon>
        <taxon>Tracheophyta</taxon>
        <taxon>Spermatophyta</taxon>
        <taxon>Magnoliopsida</taxon>
        <taxon>eudicotyledons</taxon>
        <taxon>Gunneridae</taxon>
        <taxon>Pentapetalae</taxon>
        <taxon>asterids</taxon>
        <taxon>campanulids</taxon>
        <taxon>Asterales</taxon>
        <taxon>Asteraceae</taxon>
        <taxon>Asteroideae</taxon>
        <taxon>Anthemideae</taxon>
        <taxon>Anthemidinae</taxon>
        <taxon>Tanacetum</taxon>
    </lineage>
</organism>
<proteinExistence type="predicted"/>
<dbReference type="AlphaFoldDB" id="A0A6L2LF45"/>
<feature type="compositionally biased region" description="Basic and acidic residues" evidence="1">
    <location>
        <begin position="239"/>
        <end position="261"/>
    </location>
</feature>
<sequence length="267" mass="29969">MNWESIRRNVPVKTTNSSALLSCDGLRGLGYNVVPPPYTRNFFPLKPDLSGLQEFMNESIVSEPIVKKPEVETSDAKASADKPKVNTNVKLYEPFECPVTFFNTIDDLGKFDEKADEGFFVGYSLNSKAFRVFNSRTRIMEETLHIKFSKNTPNTIGSGPNWLFDIDALTKTMNYQPVVAGTQSNGNASTKDNNNASQARKEKEPNKDYILLPLWTVDPPFLQEPKSSQDAGFKPSNDVGKKVNEIPRQENKCKDQEEKDSVNNTNS</sequence>